<proteinExistence type="predicted"/>
<comment type="caution">
    <text evidence="1">The sequence shown here is derived from an EMBL/GenBank/DDBJ whole genome shotgun (WGS) entry which is preliminary data.</text>
</comment>
<evidence type="ECO:0000313" key="2">
    <source>
        <dbReference type="Proteomes" id="UP001162156"/>
    </source>
</evidence>
<dbReference type="EMBL" id="JANEYF010005719">
    <property type="protein sequence ID" value="KAJ8927199.1"/>
    <property type="molecule type" value="Genomic_DNA"/>
</dbReference>
<keyword evidence="2" id="KW-1185">Reference proteome</keyword>
<dbReference type="AlphaFoldDB" id="A0AAV8WL75"/>
<dbReference type="Proteomes" id="UP001162156">
    <property type="component" value="Unassembled WGS sequence"/>
</dbReference>
<sequence>MRVVETPSPNNTPYICRQRTSMVTSPTDHEEMNEMEKGVLLEKGISSLETDCDCSLRGSQYSLRG</sequence>
<reference evidence="1" key="1">
    <citation type="journal article" date="2023" name="Insect Mol. Biol.">
        <title>Genome sequencing provides insights into the evolution of gene families encoding plant cell wall-degrading enzymes in longhorned beetles.</title>
        <authorList>
            <person name="Shin N.R."/>
            <person name="Okamura Y."/>
            <person name="Kirsch R."/>
            <person name="Pauchet Y."/>
        </authorList>
    </citation>
    <scope>NUCLEOTIDE SEQUENCE</scope>
    <source>
        <strain evidence="1">RBIC_L_NR</strain>
    </source>
</reference>
<accession>A0AAV8WL75</accession>
<name>A0AAV8WL75_9CUCU</name>
<organism evidence="1 2">
    <name type="scientific">Rhamnusium bicolor</name>
    <dbReference type="NCBI Taxonomy" id="1586634"/>
    <lineage>
        <taxon>Eukaryota</taxon>
        <taxon>Metazoa</taxon>
        <taxon>Ecdysozoa</taxon>
        <taxon>Arthropoda</taxon>
        <taxon>Hexapoda</taxon>
        <taxon>Insecta</taxon>
        <taxon>Pterygota</taxon>
        <taxon>Neoptera</taxon>
        <taxon>Endopterygota</taxon>
        <taxon>Coleoptera</taxon>
        <taxon>Polyphaga</taxon>
        <taxon>Cucujiformia</taxon>
        <taxon>Chrysomeloidea</taxon>
        <taxon>Cerambycidae</taxon>
        <taxon>Lepturinae</taxon>
        <taxon>Rhagiini</taxon>
        <taxon>Rhamnusium</taxon>
    </lineage>
</organism>
<protein>
    <submittedName>
        <fullName evidence="1">Uncharacterized protein</fullName>
    </submittedName>
</protein>
<gene>
    <name evidence="1" type="ORF">NQ314_020477</name>
</gene>
<evidence type="ECO:0000313" key="1">
    <source>
        <dbReference type="EMBL" id="KAJ8927199.1"/>
    </source>
</evidence>